<gene>
    <name evidence="1" type="ORF">LX32DRAFT_306780</name>
</gene>
<proteinExistence type="predicted"/>
<dbReference type="Proteomes" id="UP001232148">
    <property type="component" value="Unassembled WGS sequence"/>
</dbReference>
<organism evidence="1 2">
    <name type="scientific">Colletotrichum zoysiae</name>
    <dbReference type="NCBI Taxonomy" id="1216348"/>
    <lineage>
        <taxon>Eukaryota</taxon>
        <taxon>Fungi</taxon>
        <taxon>Dikarya</taxon>
        <taxon>Ascomycota</taxon>
        <taxon>Pezizomycotina</taxon>
        <taxon>Sordariomycetes</taxon>
        <taxon>Hypocreomycetidae</taxon>
        <taxon>Glomerellales</taxon>
        <taxon>Glomerellaceae</taxon>
        <taxon>Colletotrichum</taxon>
        <taxon>Colletotrichum graminicola species complex</taxon>
    </lineage>
</organism>
<dbReference type="AlphaFoldDB" id="A0AAD9M695"/>
<sequence>MARFSNGGVRGAFLHLSLHPLSNLSSNPRQAPSRNHQSRDQTSLLMSCFMAASSVLLSLGRLRPTTGVSCRVSSIIS</sequence>
<reference evidence="1" key="1">
    <citation type="submission" date="2021-06" db="EMBL/GenBank/DDBJ databases">
        <title>Comparative genomics, transcriptomics and evolutionary studies reveal genomic signatures of adaptation to plant cell wall in hemibiotrophic fungi.</title>
        <authorList>
            <consortium name="DOE Joint Genome Institute"/>
            <person name="Baroncelli R."/>
            <person name="Diaz J.F."/>
            <person name="Benocci T."/>
            <person name="Peng M."/>
            <person name="Battaglia E."/>
            <person name="Haridas S."/>
            <person name="Andreopoulos W."/>
            <person name="Labutti K."/>
            <person name="Pangilinan J."/>
            <person name="Floch G.L."/>
            <person name="Makela M.R."/>
            <person name="Henrissat B."/>
            <person name="Grigoriev I.V."/>
            <person name="Crouch J.A."/>
            <person name="De Vries R.P."/>
            <person name="Sukno S.A."/>
            <person name="Thon M.R."/>
        </authorList>
    </citation>
    <scope>NUCLEOTIDE SEQUENCE</scope>
    <source>
        <strain evidence="1">MAFF235873</strain>
    </source>
</reference>
<evidence type="ECO:0000313" key="2">
    <source>
        <dbReference type="Proteomes" id="UP001232148"/>
    </source>
</evidence>
<name>A0AAD9M695_9PEZI</name>
<comment type="caution">
    <text evidence="1">The sequence shown here is derived from an EMBL/GenBank/DDBJ whole genome shotgun (WGS) entry which is preliminary data.</text>
</comment>
<dbReference type="EMBL" id="MU842811">
    <property type="protein sequence ID" value="KAK2034904.1"/>
    <property type="molecule type" value="Genomic_DNA"/>
</dbReference>
<protein>
    <submittedName>
        <fullName evidence="1">Uncharacterized protein</fullName>
    </submittedName>
</protein>
<evidence type="ECO:0000313" key="1">
    <source>
        <dbReference type="EMBL" id="KAK2034904.1"/>
    </source>
</evidence>
<keyword evidence="2" id="KW-1185">Reference proteome</keyword>
<accession>A0AAD9M695</accession>